<dbReference type="Pfam" id="PF07484">
    <property type="entry name" value="Collar"/>
    <property type="match status" value="1"/>
</dbReference>
<dbReference type="SUPFAM" id="SSF88874">
    <property type="entry name" value="Receptor-binding domain of short tail fibre protein gp12"/>
    <property type="match status" value="1"/>
</dbReference>
<evidence type="ECO:0000313" key="3">
    <source>
        <dbReference type="EMBL" id="NWF46313.1"/>
    </source>
</evidence>
<comment type="caution">
    <text evidence="3">The sequence shown here is derived from an EMBL/GenBank/DDBJ whole genome shotgun (WGS) entry which is preliminary data.</text>
</comment>
<dbReference type="EMBL" id="VYGV01000012">
    <property type="protein sequence ID" value="NWF46313.1"/>
    <property type="molecule type" value="Genomic_DNA"/>
</dbReference>
<dbReference type="InterPro" id="IPR011083">
    <property type="entry name" value="Phage_tail_collar_dom"/>
</dbReference>
<feature type="domain" description="Phage tail collar" evidence="2">
    <location>
        <begin position="7"/>
        <end position="61"/>
    </location>
</feature>
<keyword evidence="4" id="KW-1185">Reference proteome</keyword>
<name>A0A7Y8GXU5_9BURK</name>
<dbReference type="Proteomes" id="UP000545507">
    <property type="component" value="Unassembled WGS sequence"/>
</dbReference>
<dbReference type="Gene3D" id="3.90.1340.10">
    <property type="entry name" value="Phage tail collar domain"/>
    <property type="match status" value="1"/>
</dbReference>
<dbReference type="InterPro" id="IPR037053">
    <property type="entry name" value="Phage_tail_collar_dom_sf"/>
</dbReference>
<organism evidence="3 4">
    <name type="scientific">Hydrogenophaga aromaticivorans</name>
    <dbReference type="NCBI Taxonomy" id="2610898"/>
    <lineage>
        <taxon>Bacteria</taxon>
        <taxon>Pseudomonadati</taxon>
        <taxon>Pseudomonadota</taxon>
        <taxon>Betaproteobacteria</taxon>
        <taxon>Burkholderiales</taxon>
        <taxon>Comamonadaceae</taxon>
        <taxon>Hydrogenophaga</taxon>
    </lineage>
</organism>
<feature type="compositionally biased region" description="Polar residues" evidence="1">
    <location>
        <begin position="107"/>
        <end position="149"/>
    </location>
</feature>
<feature type="region of interest" description="Disordered" evidence="1">
    <location>
        <begin position="107"/>
        <end position="157"/>
    </location>
</feature>
<sequence length="179" mass="18868">MSEPFIGEIQMFGFNFNPRNWAYCNGATLPIQQNTALFALIGTNYGGNGQTTFQLPNFGARAGCEQGQSPGLSERVLGETFGVSTVTLTSTEIPTHNHGINAFAQSDSAKKSGTPSNNSALSTLGSNTAKPFNAASPNTTFAPNMISPNQGGGFPHENQQPYLGVNFCIALQGVFPAFP</sequence>
<protein>
    <submittedName>
        <fullName evidence="3">Phage tail protein</fullName>
    </submittedName>
</protein>
<reference evidence="3 4" key="1">
    <citation type="submission" date="2019-09" db="EMBL/GenBank/DDBJ databases">
        <title>Hydrogenophaga aromatica sp. nov., isolated from a para-xylene-degrading enrichment culture.</title>
        <authorList>
            <person name="Tancsics A."/>
            <person name="Banerjee S."/>
        </authorList>
    </citation>
    <scope>NUCLEOTIDE SEQUENCE [LARGE SCALE GENOMIC DNA]</scope>
    <source>
        <strain evidence="3 4">D2P1</strain>
    </source>
</reference>
<proteinExistence type="predicted"/>
<gene>
    <name evidence="3" type="ORF">F3K02_13785</name>
</gene>
<evidence type="ECO:0000256" key="1">
    <source>
        <dbReference type="SAM" id="MobiDB-lite"/>
    </source>
</evidence>
<evidence type="ECO:0000313" key="4">
    <source>
        <dbReference type="Proteomes" id="UP000545507"/>
    </source>
</evidence>
<evidence type="ECO:0000259" key="2">
    <source>
        <dbReference type="Pfam" id="PF07484"/>
    </source>
</evidence>
<accession>A0A7Y8GXU5</accession>
<dbReference type="RefSeq" id="WP_177136208.1">
    <property type="nucleotide sequence ID" value="NZ_VYGV01000012.1"/>
</dbReference>
<dbReference type="AlphaFoldDB" id="A0A7Y8GXU5"/>